<feature type="region of interest" description="Disordered" evidence="1">
    <location>
        <begin position="59"/>
        <end position="79"/>
    </location>
</feature>
<protein>
    <submittedName>
        <fullName evidence="2">Uncharacterized protein</fullName>
    </submittedName>
</protein>
<dbReference type="AlphaFoldDB" id="A0A0F4JKC5"/>
<name>A0A0F4JKC5_9ACTN</name>
<evidence type="ECO:0000256" key="1">
    <source>
        <dbReference type="SAM" id="MobiDB-lite"/>
    </source>
</evidence>
<evidence type="ECO:0000313" key="3">
    <source>
        <dbReference type="Proteomes" id="UP000033551"/>
    </source>
</evidence>
<comment type="caution">
    <text evidence="2">The sequence shown here is derived from an EMBL/GenBank/DDBJ whole genome shotgun (WGS) entry which is preliminary data.</text>
</comment>
<evidence type="ECO:0000313" key="2">
    <source>
        <dbReference type="EMBL" id="KJY34640.1"/>
    </source>
</evidence>
<keyword evidence="3" id="KW-1185">Reference proteome</keyword>
<organism evidence="2 3">
    <name type="scientific">Streptomyces katrae</name>
    <dbReference type="NCBI Taxonomy" id="68223"/>
    <lineage>
        <taxon>Bacteria</taxon>
        <taxon>Bacillati</taxon>
        <taxon>Actinomycetota</taxon>
        <taxon>Actinomycetes</taxon>
        <taxon>Kitasatosporales</taxon>
        <taxon>Streptomycetaceae</taxon>
        <taxon>Streptomyces</taxon>
    </lineage>
</organism>
<feature type="compositionally biased region" description="Acidic residues" evidence="1">
    <location>
        <begin position="70"/>
        <end position="79"/>
    </location>
</feature>
<proteinExistence type="predicted"/>
<sequence>GAEVHPQFDSGPVVAWLLAHHKIEVPTGPAAAYLTLTGPVGAAHRFRLGDPHLVLADHPAGEGRLSGWSTDEDADVLAR</sequence>
<dbReference type="RefSeq" id="WP_045947347.1">
    <property type="nucleotide sequence ID" value="NZ_JZWV01000274.1"/>
</dbReference>
<feature type="non-terminal residue" evidence="2">
    <location>
        <position position="1"/>
    </location>
</feature>
<gene>
    <name evidence="2" type="ORF">VR44_11535</name>
</gene>
<reference evidence="2 3" key="1">
    <citation type="submission" date="2015-02" db="EMBL/GenBank/DDBJ databases">
        <authorList>
            <person name="Ju K.-S."/>
            <person name="Doroghazi J.R."/>
            <person name="Metcalf W."/>
        </authorList>
    </citation>
    <scope>NUCLEOTIDE SEQUENCE [LARGE SCALE GENOMIC DNA]</scope>
    <source>
        <strain evidence="2 3">NRRL ISP-5550</strain>
    </source>
</reference>
<dbReference type="EMBL" id="JZWV01000274">
    <property type="protein sequence ID" value="KJY34640.1"/>
    <property type="molecule type" value="Genomic_DNA"/>
</dbReference>
<dbReference type="Proteomes" id="UP000033551">
    <property type="component" value="Unassembled WGS sequence"/>
</dbReference>
<dbReference type="PATRIC" id="fig|68223.7.peg.6216"/>
<accession>A0A0F4JKC5</accession>